<sequence>MGFETCGPNEVLVVSGMGHSQPKFKNGGWVFVWPKLQRLQRLSVSLMTLSIETNDALTQQGIAISVKAVAQVKVCSQNMEMLKMAAERFLGKSEEEISGTVMESLQGIQKTLISKSSLEEIYFDSEKKFNKTLFEEAASELINMGIQIVSYKVVDVEDKEGHMETLIKERSQDRKKETTSSAE</sequence>
<comment type="caution">
    <text evidence="6">The sequence shown here is derived from an EMBL/GenBank/DDBJ whole genome shotgun (WGS) entry which is preliminary data.</text>
</comment>
<dbReference type="EMBL" id="BMAT01012808">
    <property type="protein sequence ID" value="GFR99595.1"/>
    <property type="molecule type" value="Genomic_DNA"/>
</dbReference>
<dbReference type="GO" id="GO:0031410">
    <property type="term" value="C:cytoplasmic vesicle"/>
    <property type="evidence" value="ECO:0007669"/>
    <property type="project" value="TreeGrafter"/>
</dbReference>
<dbReference type="Gene3D" id="3.30.479.30">
    <property type="entry name" value="Band 7 domain"/>
    <property type="match status" value="1"/>
</dbReference>
<evidence type="ECO:0000259" key="5">
    <source>
        <dbReference type="SMART" id="SM00244"/>
    </source>
</evidence>
<dbReference type="GO" id="GO:0045807">
    <property type="term" value="P:positive regulation of endocytosis"/>
    <property type="evidence" value="ECO:0007669"/>
    <property type="project" value="TreeGrafter"/>
</dbReference>
<dbReference type="Proteomes" id="UP000762676">
    <property type="component" value="Unassembled WGS sequence"/>
</dbReference>
<feature type="domain" description="Band 7" evidence="5">
    <location>
        <begin position="1"/>
        <end position="175"/>
    </location>
</feature>
<evidence type="ECO:0000256" key="2">
    <source>
        <dbReference type="ARBA" id="ARBA00007161"/>
    </source>
</evidence>
<dbReference type="GO" id="GO:0070528">
    <property type="term" value="P:protein kinase C signaling"/>
    <property type="evidence" value="ECO:0007669"/>
    <property type="project" value="TreeGrafter"/>
</dbReference>
<dbReference type="GO" id="GO:0016600">
    <property type="term" value="C:flotillin complex"/>
    <property type="evidence" value="ECO:0007669"/>
    <property type="project" value="TreeGrafter"/>
</dbReference>
<dbReference type="InterPro" id="IPR036013">
    <property type="entry name" value="Band_7/SPFH_dom_sf"/>
</dbReference>
<comment type="similarity">
    <text evidence="2 4">Belongs to the band 7/mec-2 family. Flotillin subfamily.</text>
</comment>
<dbReference type="GO" id="GO:0072659">
    <property type="term" value="P:protein localization to plasma membrane"/>
    <property type="evidence" value="ECO:0007669"/>
    <property type="project" value="TreeGrafter"/>
</dbReference>
<dbReference type="AlphaFoldDB" id="A0AAV4HQ61"/>
<gene>
    <name evidence="6" type="ORF">ElyMa_006378200</name>
</gene>
<evidence type="ECO:0000313" key="6">
    <source>
        <dbReference type="EMBL" id="GFR99595.1"/>
    </source>
</evidence>
<dbReference type="PANTHER" id="PTHR13806:SF46">
    <property type="entry name" value="FLOTILLIN-1-RELATED"/>
    <property type="match status" value="1"/>
</dbReference>
<name>A0AAV4HQ61_9GAST</name>
<dbReference type="Pfam" id="PF01145">
    <property type="entry name" value="Band_7"/>
    <property type="match status" value="1"/>
</dbReference>
<dbReference type="SMART" id="SM00244">
    <property type="entry name" value="PHB"/>
    <property type="match status" value="1"/>
</dbReference>
<dbReference type="GO" id="GO:1901890">
    <property type="term" value="P:positive regulation of cell junction assembly"/>
    <property type="evidence" value="ECO:0007669"/>
    <property type="project" value="TreeGrafter"/>
</dbReference>
<comment type="subcellular location">
    <subcellularLocation>
        <location evidence="1">Membrane</location>
    </subcellularLocation>
</comment>
<reference evidence="6 7" key="1">
    <citation type="journal article" date="2021" name="Elife">
        <title>Chloroplast acquisition without the gene transfer in kleptoplastic sea slugs, Plakobranchus ocellatus.</title>
        <authorList>
            <person name="Maeda T."/>
            <person name="Takahashi S."/>
            <person name="Yoshida T."/>
            <person name="Shimamura S."/>
            <person name="Takaki Y."/>
            <person name="Nagai Y."/>
            <person name="Toyoda A."/>
            <person name="Suzuki Y."/>
            <person name="Arimoto A."/>
            <person name="Ishii H."/>
            <person name="Satoh N."/>
            <person name="Nishiyama T."/>
            <person name="Hasebe M."/>
            <person name="Maruyama T."/>
            <person name="Minagawa J."/>
            <person name="Obokata J."/>
            <person name="Shigenobu S."/>
        </authorList>
    </citation>
    <scope>NUCLEOTIDE SEQUENCE [LARGE SCALE GENOMIC DNA]</scope>
</reference>
<dbReference type="GO" id="GO:0002020">
    <property type="term" value="F:protease binding"/>
    <property type="evidence" value="ECO:0007669"/>
    <property type="project" value="TreeGrafter"/>
</dbReference>
<dbReference type="CDD" id="cd03399">
    <property type="entry name" value="SPFH_flotillin"/>
    <property type="match status" value="1"/>
</dbReference>
<dbReference type="GO" id="GO:0002090">
    <property type="term" value="P:regulation of receptor internalization"/>
    <property type="evidence" value="ECO:0007669"/>
    <property type="project" value="TreeGrafter"/>
</dbReference>
<protein>
    <submittedName>
        <fullName evidence="6">Flotillin-1</fullName>
    </submittedName>
</protein>
<dbReference type="SUPFAM" id="SSF117892">
    <property type="entry name" value="Band 7/SPFH domain"/>
    <property type="match status" value="1"/>
</dbReference>
<organism evidence="6 7">
    <name type="scientific">Elysia marginata</name>
    <dbReference type="NCBI Taxonomy" id="1093978"/>
    <lineage>
        <taxon>Eukaryota</taxon>
        <taxon>Metazoa</taxon>
        <taxon>Spiralia</taxon>
        <taxon>Lophotrochozoa</taxon>
        <taxon>Mollusca</taxon>
        <taxon>Gastropoda</taxon>
        <taxon>Heterobranchia</taxon>
        <taxon>Euthyneura</taxon>
        <taxon>Panpulmonata</taxon>
        <taxon>Sacoglossa</taxon>
        <taxon>Placobranchoidea</taxon>
        <taxon>Plakobranchidae</taxon>
        <taxon>Elysia</taxon>
    </lineage>
</organism>
<dbReference type="GO" id="GO:2000049">
    <property type="term" value="P:positive regulation of cell-cell adhesion mediated by cadherin"/>
    <property type="evidence" value="ECO:0007669"/>
    <property type="project" value="TreeGrafter"/>
</dbReference>
<evidence type="ECO:0000256" key="4">
    <source>
        <dbReference type="RuleBase" id="RU366054"/>
    </source>
</evidence>
<accession>A0AAV4HQ61</accession>
<evidence type="ECO:0000256" key="1">
    <source>
        <dbReference type="ARBA" id="ARBA00004370"/>
    </source>
</evidence>
<keyword evidence="7" id="KW-1185">Reference proteome</keyword>
<dbReference type="InterPro" id="IPR001107">
    <property type="entry name" value="Band_7"/>
</dbReference>
<proteinExistence type="inferred from homology"/>
<keyword evidence="3" id="KW-0472">Membrane</keyword>
<dbReference type="InterPro" id="IPR027705">
    <property type="entry name" value="Flotillin_fam"/>
</dbReference>
<dbReference type="PANTHER" id="PTHR13806">
    <property type="entry name" value="FLOTILLIN-RELATED"/>
    <property type="match status" value="1"/>
</dbReference>
<evidence type="ECO:0000313" key="7">
    <source>
        <dbReference type="Proteomes" id="UP000762676"/>
    </source>
</evidence>
<evidence type="ECO:0000256" key="3">
    <source>
        <dbReference type="ARBA" id="ARBA00023136"/>
    </source>
</evidence>